<reference evidence="2" key="1">
    <citation type="journal article" date="2023" name="Mol. Biol. Evol.">
        <title>Third-Generation Sequencing Reveals the Adaptive Role of the Epigenome in Three Deep-Sea Polychaetes.</title>
        <authorList>
            <person name="Perez M."/>
            <person name="Aroh O."/>
            <person name="Sun Y."/>
            <person name="Lan Y."/>
            <person name="Juniper S.K."/>
            <person name="Young C.R."/>
            <person name="Angers B."/>
            <person name="Qian P.Y."/>
        </authorList>
    </citation>
    <scope>NUCLEOTIDE SEQUENCE</scope>
    <source>
        <strain evidence="2">P08H-3</strain>
    </source>
</reference>
<evidence type="ECO:0000313" key="2">
    <source>
        <dbReference type="EMBL" id="KAK2146258.1"/>
    </source>
</evidence>
<proteinExistence type="predicted"/>
<keyword evidence="3" id="KW-1185">Reference proteome</keyword>
<accession>A0AAD9MW31</accession>
<dbReference type="EMBL" id="JAODUP010000622">
    <property type="protein sequence ID" value="KAK2146258.1"/>
    <property type="molecule type" value="Genomic_DNA"/>
</dbReference>
<comment type="caution">
    <text evidence="2">The sequence shown here is derived from an EMBL/GenBank/DDBJ whole genome shotgun (WGS) entry which is preliminary data.</text>
</comment>
<sequence length="240" mass="24661">MNQSVSQWLSESVSDTDNPEMLTYVGPHSGNAGNGDVKSHPGGGGGFYNDQVFVSSHLGSASEALLNNVVGNVGGGHSMVPNVEPLTIAPTADYSGLATGASDDVKDLSIHGMQAATMVPGSLNPASMANNMESGVGQGLLAKPVPMRRLSEKCIAHARANMASDGMINSYGVTELTSDPCPLALSLVDSDLGWSLPPCIPRVAGAGRCVISGHEVEFAHKPPKPDSGQDTVTPEILIDG</sequence>
<feature type="region of interest" description="Disordered" evidence="1">
    <location>
        <begin position="220"/>
        <end position="240"/>
    </location>
</feature>
<evidence type="ECO:0000313" key="3">
    <source>
        <dbReference type="Proteomes" id="UP001208570"/>
    </source>
</evidence>
<evidence type="ECO:0000256" key="1">
    <source>
        <dbReference type="SAM" id="MobiDB-lite"/>
    </source>
</evidence>
<gene>
    <name evidence="2" type="ORF">LSH36_622g01016</name>
</gene>
<dbReference type="Proteomes" id="UP001208570">
    <property type="component" value="Unassembled WGS sequence"/>
</dbReference>
<organism evidence="2 3">
    <name type="scientific">Paralvinella palmiformis</name>
    <dbReference type="NCBI Taxonomy" id="53620"/>
    <lineage>
        <taxon>Eukaryota</taxon>
        <taxon>Metazoa</taxon>
        <taxon>Spiralia</taxon>
        <taxon>Lophotrochozoa</taxon>
        <taxon>Annelida</taxon>
        <taxon>Polychaeta</taxon>
        <taxon>Sedentaria</taxon>
        <taxon>Canalipalpata</taxon>
        <taxon>Terebellida</taxon>
        <taxon>Terebelliformia</taxon>
        <taxon>Alvinellidae</taxon>
        <taxon>Paralvinella</taxon>
    </lineage>
</organism>
<protein>
    <submittedName>
        <fullName evidence="2">Uncharacterized protein</fullName>
    </submittedName>
</protein>
<name>A0AAD9MW31_9ANNE</name>
<dbReference type="AlphaFoldDB" id="A0AAD9MW31"/>